<sequence length="455" mass="50473">MLVAPLSGCFGETEEPETVNLEVALTIDGQAPSQAMFRAGEWHDVLLMGEDLRISAPAHDVLLFVDGIIDIDSSVPVDGDRVNVKLLTTPYTEFVELVVYAMDGSKAVFNQSISNGTPIIRGEAWYEKMDYITCDTPSDDCGSYNFRWMGSPNAQFERAASYFQGHFEGLGYDTHLMRVVDTLNPTQPESLNVIAWKRGLRDDCVQGMGAHMDIAPPAGPPGGGTWEGAYDNTAGTVAIMMYAQVLVDLQVECDTFLALWSSEEEGLRGSNAFANNNCEACLPQDKELRFYINMDMMGISWPAVKENGDPFPYHAWSGPDIDPEVQDVAITNVLDHVHRNILKAPMDLRIEGSYGAGCDQHWDDHYNLVMDVHEDTFGRSDHVTFRNLGAQTIFHLGAYDEDYSAYHSPQDTLENMVAVVGGQENLEESIEFVLWAAFLEFVLADQDPEVRNVNA</sequence>
<reference evidence="2" key="1">
    <citation type="journal article" date="2011" name="Environ. Microbiol.">
        <title>Time-series analyses of Monterey Bay coastal microbial picoplankton using a 'genome proxy' microarray.</title>
        <authorList>
            <person name="Rich V.I."/>
            <person name="Pham V.D."/>
            <person name="Eppley J."/>
            <person name="Shi Y."/>
            <person name="DeLong E.F."/>
        </authorList>
    </citation>
    <scope>NUCLEOTIDE SEQUENCE</scope>
</reference>
<evidence type="ECO:0000313" key="2">
    <source>
        <dbReference type="EMBL" id="ADI16662.1"/>
    </source>
</evidence>
<dbReference type="SUPFAM" id="SSF53187">
    <property type="entry name" value="Zn-dependent exopeptidases"/>
    <property type="match status" value="1"/>
</dbReference>
<dbReference type="GO" id="GO:0006508">
    <property type="term" value="P:proteolysis"/>
    <property type="evidence" value="ECO:0007669"/>
    <property type="project" value="InterPro"/>
</dbReference>
<protein>
    <recommendedName>
        <fullName evidence="1">Peptidase M28 domain-containing protein</fullName>
    </recommendedName>
</protein>
<dbReference type="InterPro" id="IPR045175">
    <property type="entry name" value="M28_fam"/>
</dbReference>
<dbReference type="GO" id="GO:0008235">
    <property type="term" value="F:metalloexopeptidase activity"/>
    <property type="evidence" value="ECO:0007669"/>
    <property type="project" value="InterPro"/>
</dbReference>
<proteinExistence type="predicted"/>
<dbReference type="PANTHER" id="PTHR12147">
    <property type="entry name" value="METALLOPEPTIDASE M28 FAMILY MEMBER"/>
    <property type="match status" value="1"/>
</dbReference>
<dbReference type="EMBL" id="GU474843">
    <property type="protein sequence ID" value="ADI16662.1"/>
    <property type="molecule type" value="Genomic_DNA"/>
</dbReference>
<dbReference type="AlphaFoldDB" id="E0XQH1"/>
<name>E0XQH1_9RHOB</name>
<dbReference type="InterPro" id="IPR007484">
    <property type="entry name" value="Peptidase_M28"/>
</dbReference>
<evidence type="ECO:0000259" key="1">
    <source>
        <dbReference type="Pfam" id="PF04389"/>
    </source>
</evidence>
<dbReference type="PANTHER" id="PTHR12147:SF26">
    <property type="entry name" value="PEPTIDASE M28 DOMAIN-CONTAINING PROTEIN"/>
    <property type="match status" value="1"/>
</dbReference>
<feature type="domain" description="Peptidase M28" evidence="1">
    <location>
        <begin position="205"/>
        <end position="304"/>
    </location>
</feature>
<organism evidence="2">
    <name type="scientific">uncultured Rhodobacterales bacterium HF0010_04M21</name>
    <dbReference type="NCBI Taxonomy" id="710782"/>
    <lineage>
        <taxon>Bacteria</taxon>
        <taxon>Pseudomonadati</taxon>
        <taxon>Pseudomonadota</taxon>
        <taxon>Alphaproteobacteria</taxon>
        <taxon>Rhodobacterales</taxon>
        <taxon>environmental samples</taxon>
    </lineage>
</organism>
<dbReference type="Gene3D" id="3.40.630.10">
    <property type="entry name" value="Zn peptidases"/>
    <property type="match status" value="1"/>
</dbReference>
<accession>E0XQH1</accession>
<dbReference type="Pfam" id="PF04389">
    <property type="entry name" value="Peptidase_M28"/>
    <property type="match status" value="1"/>
</dbReference>